<dbReference type="RefSeq" id="WP_099212598.1">
    <property type="nucleotide sequence ID" value="NZ_BEWM01000003.1"/>
</dbReference>
<evidence type="ECO:0000313" key="3">
    <source>
        <dbReference type="Proteomes" id="UP001156614"/>
    </source>
</evidence>
<comment type="caution">
    <text evidence="2">The sequence shown here is derived from an EMBL/GenBank/DDBJ whole genome shotgun (WGS) entry which is preliminary data.</text>
</comment>
<dbReference type="Proteomes" id="UP001156614">
    <property type="component" value="Unassembled WGS sequence"/>
</dbReference>
<reference evidence="3" key="1">
    <citation type="journal article" date="2019" name="Int. J. Syst. Evol. Microbiol.">
        <title>The Global Catalogue of Microorganisms (GCM) 10K type strain sequencing project: providing services to taxonomists for standard genome sequencing and annotation.</title>
        <authorList>
            <consortium name="The Broad Institute Genomics Platform"/>
            <consortium name="The Broad Institute Genome Sequencing Center for Infectious Disease"/>
            <person name="Wu L."/>
            <person name="Ma J."/>
        </authorList>
    </citation>
    <scope>NUCLEOTIDE SEQUENCE [LARGE SCALE GENOMIC DNA]</scope>
    <source>
        <strain evidence="3">NBRC 3267</strain>
    </source>
</reference>
<dbReference type="AlphaFoldDB" id="A0AAV5NC76"/>
<feature type="region of interest" description="Disordered" evidence="1">
    <location>
        <begin position="58"/>
        <end position="81"/>
    </location>
</feature>
<name>A0AAV5NC76_9PROT</name>
<protein>
    <submittedName>
        <fullName evidence="2">Uncharacterized protein</fullName>
    </submittedName>
</protein>
<organism evidence="2 3">
    <name type="scientific">Gluconobacter cerinus</name>
    <dbReference type="NCBI Taxonomy" id="38307"/>
    <lineage>
        <taxon>Bacteria</taxon>
        <taxon>Pseudomonadati</taxon>
        <taxon>Pseudomonadota</taxon>
        <taxon>Alphaproteobacteria</taxon>
        <taxon>Acetobacterales</taxon>
        <taxon>Acetobacteraceae</taxon>
        <taxon>Gluconobacter</taxon>
    </lineage>
</organism>
<keyword evidence="3" id="KW-1185">Reference proteome</keyword>
<evidence type="ECO:0000313" key="2">
    <source>
        <dbReference type="EMBL" id="GLQ61569.1"/>
    </source>
</evidence>
<dbReference type="EMBL" id="BSNU01000001">
    <property type="protein sequence ID" value="GLQ61569.1"/>
    <property type="molecule type" value="Genomic_DNA"/>
</dbReference>
<evidence type="ECO:0000256" key="1">
    <source>
        <dbReference type="SAM" id="MobiDB-lite"/>
    </source>
</evidence>
<proteinExistence type="predicted"/>
<sequence>MSDYSSVMELSEEAPIKVRHWRVPVGTGFLRFPEPFNAKAVRESARVRPDLANQVRRTASGHTFSRGGAMRMPAKWGSGHE</sequence>
<accession>A0AAV5NC76</accession>
<gene>
    <name evidence="2" type="ORF">GCM10007867_04140</name>
</gene>